<organism evidence="3 4">
    <name type="scientific">Bombus bifarius</name>
    <dbReference type="NCBI Taxonomy" id="103933"/>
    <lineage>
        <taxon>Eukaryota</taxon>
        <taxon>Metazoa</taxon>
        <taxon>Ecdysozoa</taxon>
        <taxon>Arthropoda</taxon>
        <taxon>Hexapoda</taxon>
        <taxon>Insecta</taxon>
        <taxon>Pterygota</taxon>
        <taxon>Neoptera</taxon>
        <taxon>Endopterygota</taxon>
        <taxon>Hymenoptera</taxon>
        <taxon>Apocrita</taxon>
        <taxon>Aculeata</taxon>
        <taxon>Apoidea</taxon>
        <taxon>Anthophila</taxon>
        <taxon>Apidae</taxon>
        <taxon>Bombus</taxon>
        <taxon>Pyrobombus</taxon>
    </lineage>
</organism>
<feature type="compositionally biased region" description="Polar residues" evidence="1">
    <location>
        <begin position="48"/>
        <end position="62"/>
    </location>
</feature>
<feature type="region of interest" description="Disordered" evidence="1">
    <location>
        <begin position="1625"/>
        <end position="1647"/>
    </location>
</feature>
<feature type="compositionally biased region" description="Basic and acidic residues" evidence="1">
    <location>
        <begin position="159"/>
        <end position="168"/>
    </location>
</feature>
<feature type="compositionally biased region" description="Basic and acidic residues" evidence="1">
    <location>
        <begin position="386"/>
        <end position="406"/>
    </location>
</feature>
<feature type="compositionally biased region" description="Basic and acidic residues" evidence="1">
    <location>
        <begin position="1742"/>
        <end position="1757"/>
    </location>
</feature>
<dbReference type="Proteomes" id="UP000515164">
    <property type="component" value="Unplaced"/>
</dbReference>
<feature type="compositionally biased region" description="Polar residues" evidence="1">
    <location>
        <begin position="506"/>
        <end position="533"/>
    </location>
</feature>
<feature type="compositionally biased region" description="Low complexity" evidence="1">
    <location>
        <begin position="852"/>
        <end position="866"/>
    </location>
</feature>
<gene>
    <name evidence="4" type="primary">LOC117210991</name>
</gene>
<feature type="compositionally biased region" description="Basic and acidic residues" evidence="1">
    <location>
        <begin position="121"/>
        <end position="150"/>
    </location>
</feature>
<feature type="compositionally biased region" description="Basic and acidic residues" evidence="1">
    <location>
        <begin position="320"/>
        <end position="348"/>
    </location>
</feature>
<feature type="compositionally biased region" description="Low complexity" evidence="1">
    <location>
        <begin position="1375"/>
        <end position="1393"/>
    </location>
</feature>
<feature type="compositionally biased region" description="Polar residues" evidence="1">
    <location>
        <begin position="174"/>
        <end position="187"/>
    </location>
</feature>
<feature type="compositionally biased region" description="Basic and acidic residues" evidence="1">
    <location>
        <begin position="941"/>
        <end position="960"/>
    </location>
</feature>
<accession>A0A6P8MN06</accession>
<feature type="compositionally biased region" description="Polar residues" evidence="1">
    <location>
        <begin position="368"/>
        <end position="384"/>
    </location>
</feature>
<feature type="compositionally biased region" description="Low complexity" evidence="1">
    <location>
        <begin position="1008"/>
        <end position="1029"/>
    </location>
</feature>
<evidence type="ECO:0000313" key="4">
    <source>
        <dbReference type="RefSeq" id="XP_033310399.1"/>
    </source>
</evidence>
<feature type="compositionally biased region" description="Basic and acidic residues" evidence="1">
    <location>
        <begin position="238"/>
        <end position="264"/>
    </location>
</feature>
<feature type="compositionally biased region" description="Basic residues" evidence="1">
    <location>
        <begin position="538"/>
        <end position="550"/>
    </location>
</feature>
<feature type="region of interest" description="Disordered" evidence="1">
    <location>
        <begin position="1939"/>
        <end position="1962"/>
    </location>
</feature>
<reference evidence="4" key="1">
    <citation type="submission" date="2025-08" db="UniProtKB">
        <authorList>
            <consortium name="RefSeq"/>
        </authorList>
    </citation>
    <scope>IDENTIFICATION</scope>
    <source>
        <tissue evidence="4">Muscle</tissue>
    </source>
</reference>
<name>A0A6P8MN06_9HYME</name>
<feature type="compositionally biased region" description="Polar residues" evidence="1">
    <location>
        <begin position="606"/>
        <end position="631"/>
    </location>
</feature>
<feature type="region of interest" description="Disordered" evidence="1">
    <location>
        <begin position="1375"/>
        <end position="1437"/>
    </location>
</feature>
<feature type="compositionally biased region" description="Polar residues" evidence="1">
    <location>
        <begin position="1503"/>
        <end position="1529"/>
    </location>
</feature>
<feature type="region of interest" description="Disordered" evidence="1">
    <location>
        <begin position="2427"/>
        <end position="2482"/>
    </location>
</feature>
<feature type="region of interest" description="Disordered" evidence="1">
    <location>
        <begin position="988"/>
        <end position="1069"/>
    </location>
</feature>
<feature type="region of interest" description="Disordered" evidence="1">
    <location>
        <begin position="506"/>
        <end position="635"/>
    </location>
</feature>
<feature type="chain" id="PRO_5028214438" evidence="2">
    <location>
        <begin position="24"/>
        <end position="2550"/>
    </location>
</feature>
<feature type="compositionally biased region" description="Low complexity" evidence="1">
    <location>
        <begin position="1465"/>
        <end position="1502"/>
    </location>
</feature>
<dbReference type="GeneID" id="117210991"/>
<evidence type="ECO:0000256" key="1">
    <source>
        <dbReference type="SAM" id="MobiDB-lite"/>
    </source>
</evidence>
<evidence type="ECO:0000256" key="2">
    <source>
        <dbReference type="SAM" id="SignalP"/>
    </source>
</evidence>
<feature type="compositionally biased region" description="Polar residues" evidence="1">
    <location>
        <begin position="269"/>
        <end position="279"/>
    </location>
</feature>
<keyword evidence="3" id="KW-1185">Reference proteome</keyword>
<feature type="region of interest" description="Disordered" evidence="1">
    <location>
        <begin position="921"/>
        <end position="971"/>
    </location>
</feature>
<evidence type="ECO:0000313" key="3">
    <source>
        <dbReference type="Proteomes" id="UP000515164"/>
    </source>
</evidence>
<feature type="compositionally biased region" description="Polar residues" evidence="1">
    <location>
        <begin position="571"/>
        <end position="592"/>
    </location>
</feature>
<protein>
    <submittedName>
        <fullName evidence="4">Mucin-5AC-like isoform X3</fullName>
    </submittedName>
</protein>
<feature type="region of interest" description="Disordered" evidence="1">
    <location>
        <begin position="114"/>
        <end position="215"/>
    </location>
</feature>
<feature type="compositionally biased region" description="Low complexity" evidence="1">
    <location>
        <begin position="1281"/>
        <end position="1296"/>
    </location>
</feature>
<feature type="region of interest" description="Disordered" evidence="1">
    <location>
        <begin position="238"/>
        <end position="478"/>
    </location>
</feature>
<feature type="region of interest" description="Disordered" evidence="1">
    <location>
        <begin position="2137"/>
        <end position="2157"/>
    </location>
</feature>
<keyword evidence="2" id="KW-0732">Signal</keyword>
<feature type="compositionally biased region" description="Basic and acidic residues" evidence="1">
    <location>
        <begin position="1055"/>
        <end position="1067"/>
    </location>
</feature>
<feature type="region of interest" description="Disordered" evidence="1">
    <location>
        <begin position="839"/>
        <end position="885"/>
    </location>
</feature>
<feature type="signal peptide" evidence="2">
    <location>
        <begin position="1"/>
        <end position="23"/>
    </location>
</feature>
<feature type="compositionally biased region" description="Basic and acidic residues" evidence="1">
    <location>
        <begin position="433"/>
        <end position="446"/>
    </location>
</feature>
<feature type="region of interest" description="Disordered" evidence="1">
    <location>
        <begin position="1725"/>
        <end position="1760"/>
    </location>
</feature>
<feature type="region of interest" description="Disordered" evidence="1">
    <location>
        <begin position="48"/>
        <end position="73"/>
    </location>
</feature>
<feature type="region of interest" description="Disordered" evidence="1">
    <location>
        <begin position="1465"/>
        <end position="1537"/>
    </location>
</feature>
<dbReference type="RefSeq" id="XP_033310399.1">
    <property type="nucleotide sequence ID" value="XM_033454508.1"/>
</dbReference>
<feature type="compositionally biased region" description="Low complexity" evidence="1">
    <location>
        <begin position="2430"/>
        <end position="2482"/>
    </location>
</feature>
<feature type="compositionally biased region" description="Low complexity" evidence="1">
    <location>
        <begin position="349"/>
        <end position="367"/>
    </location>
</feature>
<sequence length="2550" mass="274291">MVRRFSWCTVVALVVLLFVTTDGLREHSTQIDDHKATNRGTLRFNSKSLEEATTVSSSPLSRSKTKWDRSAQSETLSNFERTIQASVINSEPKFDTSEHSTVRTIRTTERGSVLTATDVTSESRRTSGKKFEETKRVEPTINRRDGKRYFSESNKGTKLKNDEQKSETPKGISRRTSNGRANNSTVTERLDNKGPSVFLATTESSRSRTGRKIQTTYSMKDLKTQIPTSRRYNSKKFRDVETTTASFRRESRGRSTTEKIERSTRSGRSKVNNAENNSIARRGPDPLLSESESVRVDIPLTVDETGNPASDVTTGFDVASQRRSDAKESSRSSRTGFERSKSRGRSNDSEASGSSRSASPRGSSKFSDSTTTEANEQIVSSRRNTVSRDRFRGSEIKKNSVNESRSRSRGRNVENNTKPISGGASERNVKRKVAGERNSSDRRPRIPDVTPRAIDSRRQDTQDVRGRSRSKSRSDVTTPIIMDVTTTVAPDTTVFTDVTATDSEITSTTIRSATTPSPRATSRPLSTSASTLEASGRGRGRGRGGSHGRKQKEDFFNHGLGFRGRKPSPEGSANVTESRKTVSWKNDSQSHGNPGWTLRRRPAHFNSENISKTIVSSPRDQTNEVVPSNEQSTSTEAITTIESSTFGTKRGLKKLQTTDESSTVVETTTKSYRRGNKTFGNGKVIAALEESDNYPPEFKARLTQLNTNTKIPASKTTSRTPLEEQERNIYGRRSRNNSMAFEPDDLETAASANVLTDETLVVNPLTLINGTGLRRVKKSSAALFAERSRMKLELARRLVKPELNIEENDLDATTASSFSKRKPTGVPVVDETSKVAKYSKPAAAAPGRNRPSTSVESTQEEVSVKTLKLPSSRKAHDDSSKVTGRPYSLKKGRVIAERMVTSISIEERAIAEETTRPYALTTNPSMITSAEQGSATTIDSTRVRLASDRGGKKSKEEDSTPTKNMKVSLYSTQRVETIDPVTTIKPKKSYSYQSRHKLREQSATIDQSFTTSTPKKSYSSTQSKSQTSQEENITKKSKFATSATKPIFRPRYSKRTNEKSFEKKTTDEQATFTTKLPVATSRYSKKKSSVKSIDDKSATTEGLSAQTRKIEFRPRTATYRRHSEIPTTLTESSTKVDGVGIAITPRSTKYHATLKTSTVSPRSVAQGPQVNLKIANETAQETPGITGSSNGDSGNSNVFNPTRSTFLSGNSTLLEQLRSTVAPLLSSLGNKTPVFSGSYSNVNNVNSPPRVTPSGQPPRFSARYKGAELFVRKQNNIYQPTVPSITSSSTTPITPVENSGSAPPIDVSSPGEPRFLTLYQALESASIRNEQLQGNAIAQLQKQQAGSVSQDTTSATAQATAGSGIRQTTEITTPTIPDTSIVSSTSSEFPTSSYPDVPLITTTSSSVETTTTTITTETATSTSTGRIPDGGTSTPQTTRMDVVTVTPVTETTTVNIEENLVSTEVGTSTTAASSESTTTMSGGTTNDSTNTTSASAEATTVSMQATPGTTVPTATSLPPRPASQSSTTPYLGRFGGSRLTPAPRFSLSSTTRAPLRDYLVYGIYPNKTIVRKRPEDNLIDARNVDSPYVIFGIFPDGRLVRKYPNGTIIPDPPRNPVEVVFSLSTSTTTNRPPPRPYYNQANQGTYNQYRGPVYNSNDRPVAEPMRNVQSPSIVDLGLTGNAIVGPNGGGPDNTGPLGTPASVPSINEMSNALLNTQMRTASVTPIVSTGRPPTDSQGGRIVQDRERDEATRTKEAGGQRSSVYIGQDKFVNYWTDGASTSNPRVLSVNINSVATAANEGPSPSVPSFENLLNNQAGGQVTAPPGFPWRDPLDQIFGITTSSPIITASVTSNRLDDLSEPNGPALARPINPFVEVFTPFSNTIGVPRGNIGSIPPPPPPTTPVALTTTPTTPAPTTTTTTITTMAPTTTTTTTTVAPTTTTTMAPTTTTTTMAPTTTSTTMAPTTTTIRAPTVTTTTTTSITMTPTTVAAMTPTTTTMTAPIITSEPPTIVQRVMIASQAGATSETTTSSQINSLNLSKNLLNTRQQNAFGTTFDDLAFLNSLLQSNSRSTSQKTLTQVEQLLANKILELALKNPGPTRSPKAISIENASPNSIYKSATTSLSEPIIIDLSPASTVSTSTRKSVETQQPTSQRPVVSSLTPVQVTWKPVTTTSTRRSVEISTASPSTTAKTTLISTTKAPVTVKAKLVTTPRPRTTTQAPLGFGGLLWQALLGGGLFGSSTTPKPVKAKPVPKTTQKSINIMPKPIQTTQKLETTTISSSTTLKNVDISKIQVNSPYSIVQEKSVTTPFTISTTDQPLINNPNPRLPGVVTSTYSPEEDAKFIVELLRAVEQDNKTGSKKVPGLTQDDQSFLRAILSGRALTTTTPSPTVEVSNAALLAALLKAQGIEPPTPANNIREQLQLASLGQSVTSAPTASPASESSTITTRPASTAATRPTDTTKKTVTPRPTSGPRIRTTTWSPSSTYPPPLFSSFSNYGTPAQSAGDNSGNSALFGATRAFSQFLGAAISGAAQQLQSLVRNGTRIVSEVVG</sequence>
<feature type="compositionally biased region" description="Low complexity" evidence="1">
    <location>
        <begin position="1400"/>
        <end position="1424"/>
    </location>
</feature>
<feature type="compositionally biased region" description="Polar residues" evidence="1">
    <location>
        <begin position="961"/>
        <end position="971"/>
    </location>
</feature>
<feature type="compositionally biased region" description="Polar residues" evidence="1">
    <location>
        <begin position="921"/>
        <end position="940"/>
    </location>
</feature>
<feature type="region of interest" description="Disordered" evidence="1">
    <location>
        <begin position="1281"/>
        <end position="1308"/>
    </location>
</feature>
<proteinExistence type="predicted"/>
<feature type="compositionally biased region" description="Basic and acidic residues" evidence="1">
    <location>
        <begin position="454"/>
        <end position="466"/>
    </location>
</feature>